<keyword evidence="8" id="KW-1185">Reference proteome</keyword>
<comment type="similarity">
    <text evidence="2">Belongs to the major facilitator superfamily. Proton-dependent oligopeptide transporter (POT/PTR) (TC 2.A.17) family.</text>
</comment>
<feature type="transmembrane region" description="Helical" evidence="6">
    <location>
        <begin position="285"/>
        <end position="306"/>
    </location>
</feature>
<evidence type="ECO:0000256" key="1">
    <source>
        <dbReference type="ARBA" id="ARBA00004141"/>
    </source>
</evidence>
<dbReference type="PANTHER" id="PTHR11654">
    <property type="entry name" value="OLIGOPEPTIDE TRANSPORTER-RELATED"/>
    <property type="match status" value="1"/>
</dbReference>
<gene>
    <name evidence="7" type="ORF">CFOL_v3_35982</name>
</gene>
<evidence type="ECO:0000256" key="2">
    <source>
        <dbReference type="ARBA" id="ARBA00005982"/>
    </source>
</evidence>
<evidence type="ECO:0000256" key="6">
    <source>
        <dbReference type="SAM" id="Phobius"/>
    </source>
</evidence>
<evidence type="ECO:0000256" key="4">
    <source>
        <dbReference type="ARBA" id="ARBA00022989"/>
    </source>
</evidence>
<protein>
    <submittedName>
        <fullName evidence="7">PTR2 domain-containing protein</fullName>
    </submittedName>
</protein>
<dbReference type="Pfam" id="PF00854">
    <property type="entry name" value="PTR2"/>
    <property type="match status" value="1"/>
</dbReference>
<dbReference type="InParanoid" id="A0A1Q3DJD7"/>
<proteinExistence type="inferred from homology"/>
<comment type="subcellular location">
    <subcellularLocation>
        <location evidence="1">Membrane</location>
        <topology evidence="1">Multi-pass membrane protein</topology>
    </subcellularLocation>
</comment>
<sequence length="500" mass="54952">GMVLLWMTTVIPQARPPPCDHFSDSCRPPTTTQLLLLYSSFGLMSNGAGGIRSSVIAFGADQLGKGDIMTEASILESYFSWYYVATSVATILSVTFIVYIQDNMGWNVGFGVPAILMFLATLSFFLASSFYVKSKCNSSLLDGFAQVLVASYRNRHVKLPSQDTRDMYYHITGSKLLMPSEKLRFTKEFVAALKVCSFRIYDNPCLSRFLNKACVIRNPKQDLTSEGRATDPWRLCNVEQVEELKSLFKVTPLWSTGIIISVTLFQDSIAVLLVKSMDRHIASKFEIPAGSFSVFLVISFTLWIALYKHVILPLASKIKGQPARLSLKQKMGIGLLFGCLSTAIFASVESLRREIAIQEGLVDIPQAMVSISAMWLLPHYVLAGIGVAFNAIGQVEFYYSELPTSMSSIASTLCGVGNSAGSLVASSIISTVDDVTKRGGEESWVSSNINKGHYDYYYWLLTGLSLANFVYFLACSKAYGPCEGEGMSKILDEGNGVTDE</sequence>
<dbReference type="InterPro" id="IPR000109">
    <property type="entry name" value="POT_fam"/>
</dbReference>
<feature type="transmembrane region" description="Helical" evidence="6">
    <location>
        <begin position="331"/>
        <end position="348"/>
    </location>
</feature>
<dbReference type="Gene3D" id="1.20.1250.20">
    <property type="entry name" value="MFS general substrate transporter like domains"/>
    <property type="match status" value="1"/>
</dbReference>
<dbReference type="GO" id="GO:0022857">
    <property type="term" value="F:transmembrane transporter activity"/>
    <property type="evidence" value="ECO:0007669"/>
    <property type="project" value="InterPro"/>
</dbReference>
<feature type="transmembrane region" description="Helical" evidence="6">
    <location>
        <begin position="369"/>
        <end position="392"/>
    </location>
</feature>
<comment type="caution">
    <text evidence="7">The sequence shown here is derived from an EMBL/GenBank/DDBJ whole genome shotgun (WGS) entry which is preliminary data.</text>
</comment>
<dbReference type="EMBL" id="BDDD01010687">
    <property type="protein sequence ID" value="GAV92604.1"/>
    <property type="molecule type" value="Genomic_DNA"/>
</dbReference>
<evidence type="ECO:0000256" key="3">
    <source>
        <dbReference type="ARBA" id="ARBA00022692"/>
    </source>
</evidence>
<evidence type="ECO:0000256" key="5">
    <source>
        <dbReference type="ARBA" id="ARBA00023136"/>
    </source>
</evidence>
<keyword evidence="3 6" id="KW-0812">Transmembrane</keyword>
<dbReference type="SUPFAM" id="SSF103473">
    <property type="entry name" value="MFS general substrate transporter"/>
    <property type="match status" value="1"/>
</dbReference>
<keyword evidence="4 6" id="KW-1133">Transmembrane helix</keyword>
<feature type="transmembrane region" description="Helical" evidence="6">
    <location>
        <begin position="81"/>
        <end position="100"/>
    </location>
</feature>
<dbReference type="InterPro" id="IPR036259">
    <property type="entry name" value="MFS_trans_sf"/>
</dbReference>
<feature type="transmembrane region" description="Helical" evidence="6">
    <location>
        <begin position="456"/>
        <end position="474"/>
    </location>
</feature>
<dbReference type="AlphaFoldDB" id="A0A1Q3DJD7"/>
<feature type="transmembrane region" description="Helical" evidence="6">
    <location>
        <begin position="112"/>
        <end position="132"/>
    </location>
</feature>
<organism evidence="7 8">
    <name type="scientific">Cephalotus follicularis</name>
    <name type="common">Albany pitcher plant</name>
    <dbReference type="NCBI Taxonomy" id="3775"/>
    <lineage>
        <taxon>Eukaryota</taxon>
        <taxon>Viridiplantae</taxon>
        <taxon>Streptophyta</taxon>
        <taxon>Embryophyta</taxon>
        <taxon>Tracheophyta</taxon>
        <taxon>Spermatophyta</taxon>
        <taxon>Magnoliopsida</taxon>
        <taxon>eudicotyledons</taxon>
        <taxon>Gunneridae</taxon>
        <taxon>Pentapetalae</taxon>
        <taxon>rosids</taxon>
        <taxon>fabids</taxon>
        <taxon>Oxalidales</taxon>
        <taxon>Cephalotaceae</taxon>
        <taxon>Cephalotus</taxon>
    </lineage>
</organism>
<reference evidence="8" key="1">
    <citation type="submission" date="2016-04" db="EMBL/GenBank/DDBJ databases">
        <title>Cephalotus genome sequencing.</title>
        <authorList>
            <person name="Fukushima K."/>
            <person name="Hasebe M."/>
            <person name="Fang X."/>
        </authorList>
    </citation>
    <scope>NUCLEOTIDE SEQUENCE [LARGE SCALE GENOMIC DNA]</scope>
    <source>
        <strain evidence="8">cv. St1</strain>
    </source>
</reference>
<evidence type="ECO:0000313" key="7">
    <source>
        <dbReference type="EMBL" id="GAV92604.1"/>
    </source>
</evidence>
<dbReference type="GO" id="GO:0016020">
    <property type="term" value="C:membrane"/>
    <property type="evidence" value="ECO:0007669"/>
    <property type="project" value="UniProtKB-SubCell"/>
</dbReference>
<feature type="non-terminal residue" evidence="7">
    <location>
        <position position="1"/>
    </location>
</feature>
<name>A0A1Q3DJD7_CEPFO</name>
<accession>A0A1Q3DJD7</accession>
<dbReference type="Proteomes" id="UP000187406">
    <property type="component" value="Unassembled WGS sequence"/>
</dbReference>
<dbReference type="OrthoDB" id="8904098at2759"/>
<feature type="transmembrane region" description="Helical" evidence="6">
    <location>
        <begin position="253"/>
        <end position="273"/>
    </location>
</feature>
<keyword evidence="5 6" id="KW-0472">Membrane</keyword>
<evidence type="ECO:0000313" key="8">
    <source>
        <dbReference type="Proteomes" id="UP000187406"/>
    </source>
</evidence>